<gene>
    <name evidence="9" type="primary">acpS</name>
    <name evidence="9" type="ORF">F1003_16015</name>
</gene>
<dbReference type="Proteomes" id="UP000447545">
    <property type="component" value="Unassembled WGS sequence"/>
</dbReference>
<accession>A0A7K1GGJ1</accession>
<feature type="domain" description="4'-phosphopantetheinyl transferase" evidence="8">
    <location>
        <begin position="2"/>
        <end position="42"/>
    </location>
</feature>
<dbReference type="NCBIfam" id="TIGR00556">
    <property type="entry name" value="pantethn_trn"/>
    <property type="match status" value="1"/>
</dbReference>
<proteinExistence type="predicted"/>
<dbReference type="GO" id="GO:0008897">
    <property type="term" value="F:holo-[acyl-carrier-protein] synthase activity"/>
    <property type="evidence" value="ECO:0007669"/>
    <property type="project" value="UniProtKB-EC"/>
</dbReference>
<name>A0A7K1GGJ1_9FLAO</name>
<dbReference type="InterPro" id="IPR002582">
    <property type="entry name" value="ACPS"/>
</dbReference>
<evidence type="ECO:0000256" key="4">
    <source>
        <dbReference type="ARBA" id="ARBA00022832"/>
    </source>
</evidence>
<dbReference type="NCBIfam" id="TIGR00516">
    <property type="entry name" value="acpS"/>
    <property type="match status" value="1"/>
</dbReference>
<keyword evidence="5" id="KW-0460">Magnesium</keyword>
<evidence type="ECO:0000256" key="2">
    <source>
        <dbReference type="ARBA" id="ARBA00022679"/>
    </source>
</evidence>
<organism evidence="9 10">
    <name type="scientific">Winogradskyella ouciana</name>
    <dbReference type="NCBI Taxonomy" id="2608631"/>
    <lineage>
        <taxon>Bacteria</taxon>
        <taxon>Pseudomonadati</taxon>
        <taxon>Bacteroidota</taxon>
        <taxon>Flavobacteriia</taxon>
        <taxon>Flavobacteriales</taxon>
        <taxon>Flavobacteriaceae</taxon>
        <taxon>Winogradskyella</taxon>
    </lineage>
</organism>
<dbReference type="InterPro" id="IPR004568">
    <property type="entry name" value="Ppantetheine-prot_Trfase_dom"/>
</dbReference>
<comment type="caution">
    <text evidence="9">The sequence shown here is derived from an EMBL/GenBank/DDBJ whole genome shotgun (WGS) entry which is preliminary data.</text>
</comment>
<dbReference type="InterPro" id="IPR037143">
    <property type="entry name" value="4-PPantetheinyl_Trfase_dom_sf"/>
</dbReference>
<evidence type="ECO:0000313" key="9">
    <source>
        <dbReference type="EMBL" id="MTE28427.1"/>
    </source>
</evidence>
<evidence type="ECO:0000256" key="6">
    <source>
        <dbReference type="ARBA" id="ARBA00023098"/>
    </source>
</evidence>
<dbReference type="GO" id="GO:0006633">
    <property type="term" value="P:fatty acid biosynthetic process"/>
    <property type="evidence" value="ECO:0007669"/>
    <property type="project" value="UniProtKB-KW"/>
</dbReference>
<keyword evidence="3" id="KW-0479">Metal-binding</keyword>
<dbReference type="InterPro" id="IPR008278">
    <property type="entry name" value="4-PPantetheinyl_Trfase_dom"/>
</dbReference>
<evidence type="ECO:0000256" key="7">
    <source>
        <dbReference type="ARBA" id="ARBA00023160"/>
    </source>
</evidence>
<keyword evidence="2 9" id="KW-0808">Transferase</keyword>
<evidence type="ECO:0000256" key="5">
    <source>
        <dbReference type="ARBA" id="ARBA00022842"/>
    </source>
</evidence>
<dbReference type="GO" id="GO:0000287">
    <property type="term" value="F:magnesium ion binding"/>
    <property type="evidence" value="ECO:0007669"/>
    <property type="project" value="InterPro"/>
</dbReference>
<dbReference type="EMBL" id="WJYA01000182">
    <property type="protein sequence ID" value="MTE28427.1"/>
    <property type="molecule type" value="Genomic_DNA"/>
</dbReference>
<protein>
    <submittedName>
        <fullName evidence="9">Holo-[acyl-carrier-protein] synthase</fullName>
        <ecNumber evidence="9">2.7.8.7</ecNumber>
    </submittedName>
</protein>
<evidence type="ECO:0000313" key="10">
    <source>
        <dbReference type="Proteomes" id="UP000447545"/>
    </source>
</evidence>
<keyword evidence="1" id="KW-0444">Lipid biosynthesis</keyword>
<keyword evidence="7" id="KW-0275">Fatty acid biosynthesis</keyword>
<dbReference type="EC" id="2.7.8.7" evidence="9"/>
<sequence length="71" mass="7696">LAGRFAAKEAFVKAAGTGISSTFSWQDIEIKKETSGKPYLYVPSYLKIMHLSISHSALYAVASVIIESKTS</sequence>
<evidence type="ECO:0000256" key="1">
    <source>
        <dbReference type="ARBA" id="ARBA00022516"/>
    </source>
</evidence>
<dbReference type="Gene3D" id="3.90.470.20">
    <property type="entry name" value="4'-phosphopantetheinyl transferase domain"/>
    <property type="match status" value="1"/>
</dbReference>
<evidence type="ECO:0000259" key="8">
    <source>
        <dbReference type="Pfam" id="PF01648"/>
    </source>
</evidence>
<dbReference type="SUPFAM" id="SSF56214">
    <property type="entry name" value="4'-phosphopantetheinyl transferase"/>
    <property type="match status" value="1"/>
</dbReference>
<feature type="non-terminal residue" evidence="9">
    <location>
        <position position="1"/>
    </location>
</feature>
<reference evidence="9 10" key="1">
    <citation type="submission" date="2019-11" db="EMBL/GenBank/DDBJ databases">
        <title>Winogradskyella ouciana sp. nov., isolated from the hadal seawater of the Mariana Trench.</title>
        <authorList>
            <person name="Liu R."/>
        </authorList>
    </citation>
    <scope>NUCLEOTIDE SEQUENCE [LARGE SCALE GENOMIC DNA]</scope>
    <source>
        <strain evidence="9 10">ZXX205</strain>
    </source>
</reference>
<keyword evidence="10" id="KW-1185">Reference proteome</keyword>
<keyword evidence="4" id="KW-0276">Fatty acid metabolism</keyword>
<keyword evidence="6" id="KW-0443">Lipid metabolism</keyword>
<dbReference type="Pfam" id="PF01648">
    <property type="entry name" value="ACPS"/>
    <property type="match status" value="1"/>
</dbReference>
<dbReference type="AlphaFoldDB" id="A0A7K1GGJ1"/>
<evidence type="ECO:0000256" key="3">
    <source>
        <dbReference type="ARBA" id="ARBA00022723"/>
    </source>
</evidence>